<gene>
    <name evidence="1" type="ORF">AVEN_249568_1</name>
</gene>
<proteinExistence type="predicted"/>
<keyword evidence="2" id="KW-1185">Reference proteome</keyword>
<evidence type="ECO:0000313" key="1">
    <source>
        <dbReference type="EMBL" id="GBN03316.1"/>
    </source>
</evidence>
<accession>A0A4Y2KPR8</accession>
<reference evidence="1 2" key="1">
    <citation type="journal article" date="2019" name="Sci. Rep.">
        <title>Orb-weaving spider Araneus ventricosus genome elucidates the spidroin gene catalogue.</title>
        <authorList>
            <person name="Kono N."/>
            <person name="Nakamura H."/>
            <person name="Ohtoshi R."/>
            <person name="Moran D.A.P."/>
            <person name="Shinohara A."/>
            <person name="Yoshida Y."/>
            <person name="Fujiwara M."/>
            <person name="Mori M."/>
            <person name="Tomita M."/>
            <person name="Arakawa K."/>
        </authorList>
    </citation>
    <scope>NUCLEOTIDE SEQUENCE [LARGE SCALE GENOMIC DNA]</scope>
</reference>
<organism evidence="1 2">
    <name type="scientific">Araneus ventricosus</name>
    <name type="common">Orbweaver spider</name>
    <name type="synonym">Epeira ventricosa</name>
    <dbReference type="NCBI Taxonomy" id="182803"/>
    <lineage>
        <taxon>Eukaryota</taxon>
        <taxon>Metazoa</taxon>
        <taxon>Ecdysozoa</taxon>
        <taxon>Arthropoda</taxon>
        <taxon>Chelicerata</taxon>
        <taxon>Arachnida</taxon>
        <taxon>Araneae</taxon>
        <taxon>Araneomorphae</taxon>
        <taxon>Entelegynae</taxon>
        <taxon>Araneoidea</taxon>
        <taxon>Araneidae</taxon>
        <taxon>Araneus</taxon>
    </lineage>
</organism>
<dbReference type="Proteomes" id="UP000499080">
    <property type="component" value="Unassembled WGS sequence"/>
</dbReference>
<dbReference type="EMBL" id="BGPR01004783">
    <property type="protein sequence ID" value="GBN03316.1"/>
    <property type="molecule type" value="Genomic_DNA"/>
</dbReference>
<sequence>MEDWKQDPVWKAPGMQEYDQISMLPRSCGLFCSPFWVDLKTLRIIRESQTSLRVSLIWASMGSGDPEVPELPSVILASEISQSSTFGVPVFDHRSCLFLHP</sequence>
<comment type="caution">
    <text evidence="1">The sequence shown here is derived from an EMBL/GenBank/DDBJ whole genome shotgun (WGS) entry which is preliminary data.</text>
</comment>
<evidence type="ECO:0000313" key="2">
    <source>
        <dbReference type="Proteomes" id="UP000499080"/>
    </source>
</evidence>
<protein>
    <submittedName>
        <fullName evidence="1">Uncharacterized protein</fullName>
    </submittedName>
</protein>
<dbReference type="AlphaFoldDB" id="A0A4Y2KPR8"/>
<name>A0A4Y2KPR8_ARAVE</name>